<dbReference type="Proteomes" id="UP001152320">
    <property type="component" value="Chromosome 10"/>
</dbReference>
<dbReference type="EMBL" id="JAIZAY010000010">
    <property type="protein sequence ID" value="KAJ8034247.1"/>
    <property type="molecule type" value="Genomic_DNA"/>
</dbReference>
<gene>
    <name evidence="1" type="ORF">HOLleu_21004</name>
</gene>
<sequence>MLPPGAATTFIEYSETVFLPYVQSQLRKANSVDIVWDKYIPNSLKSMTRQKRGKGTRRRVQPETKIPGDWKAFLRIDENKV</sequence>
<organism evidence="1 2">
    <name type="scientific">Holothuria leucospilota</name>
    <name type="common">Black long sea cucumber</name>
    <name type="synonym">Mertensiothuria leucospilota</name>
    <dbReference type="NCBI Taxonomy" id="206669"/>
    <lineage>
        <taxon>Eukaryota</taxon>
        <taxon>Metazoa</taxon>
        <taxon>Echinodermata</taxon>
        <taxon>Eleutherozoa</taxon>
        <taxon>Echinozoa</taxon>
        <taxon>Holothuroidea</taxon>
        <taxon>Aspidochirotacea</taxon>
        <taxon>Aspidochirotida</taxon>
        <taxon>Holothuriidae</taxon>
        <taxon>Holothuria</taxon>
    </lineage>
</organism>
<dbReference type="AlphaFoldDB" id="A0A9Q1BWQ1"/>
<evidence type="ECO:0000313" key="2">
    <source>
        <dbReference type="Proteomes" id="UP001152320"/>
    </source>
</evidence>
<dbReference type="OrthoDB" id="5949854at2759"/>
<evidence type="ECO:0000313" key="1">
    <source>
        <dbReference type="EMBL" id="KAJ8034247.1"/>
    </source>
</evidence>
<reference evidence="1" key="1">
    <citation type="submission" date="2021-10" db="EMBL/GenBank/DDBJ databases">
        <title>Tropical sea cucumber genome reveals ecological adaptation and Cuvierian tubules defense mechanism.</title>
        <authorList>
            <person name="Chen T."/>
        </authorList>
    </citation>
    <scope>NUCLEOTIDE SEQUENCE</scope>
    <source>
        <strain evidence="1">Nanhai2018</strain>
        <tissue evidence="1">Muscle</tissue>
    </source>
</reference>
<comment type="caution">
    <text evidence="1">The sequence shown here is derived from an EMBL/GenBank/DDBJ whole genome shotgun (WGS) entry which is preliminary data.</text>
</comment>
<protein>
    <submittedName>
        <fullName evidence="1">Uncharacterized protein</fullName>
    </submittedName>
</protein>
<proteinExistence type="predicted"/>
<name>A0A9Q1BWQ1_HOLLE</name>
<keyword evidence="2" id="KW-1185">Reference proteome</keyword>
<accession>A0A9Q1BWQ1</accession>